<dbReference type="InterPro" id="IPR027839">
    <property type="entry name" value="DUF4432"/>
</dbReference>
<sequence length="359" mass="39913">MTIAHLRPAFFDEVERPWVQHGELTATLFRYSTGVEAIRLSHARGSLVVLPYLGQMIWSAAFDDVDLTMKSFFPAPRRVTTIGETYGCFAFHSGLLRNGVPGPGDDHAAHGEMPCAPMDTAAIEAGEDEEGPFLRVLGTYDYAMGFGPHYLARPSVTLREGSALFDMAMVVENLSALPMDLMYMCHANFAYAEGAELLQQTPFDAASTRVRRAVPRHVRPNPEYLAFIDRLAADPSESRFLAQGASYDPEQVFYVEGLERDDKGKTHAMLLRPQGDAFAMRYRPDQFRKTVRWILNGGDQSVAAFALPSTCEPEGYTAERAKNNVLELRSGESASFDVRLGYLNKAEALAESERFASYR</sequence>
<organism evidence="1 2">
    <name type="scientific">Tianweitania populi</name>
    <dbReference type="NCBI Taxonomy" id="1607949"/>
    <lineage>
        <taxon>Bacteria</taxon>
        <taxon>Pseudomonadati</taxon>
        <taxon>Pseudomonadota</taxon>
        <taxon>Alphaproteobacteria</taxon>
        <taxon>Hyphomicrobiales</taxon>
        <taxon>Phyllobacteriaceae</taxon>
        <taxon>Tianweitania</taxon>
    </lineage>
</organism>
<comment type="caution">
    <text evidence="1">The sequence shown here is derived from an EMBL/GenBank/DDBJ whole genome shotgun (WGS) entry which is preliminary data.</text>
</comment>
<name>A0A8J3GKJ8_9HYPH</name>
<keyword evidence="2" id="KW-1185">Reference proteome</keyword>
<accession>A0A8J3GKJ8</accession>
<reference evidence="1" key="2">
    <citation type="submission" date="2020-09" db="EMBL/GenBank/DDBJ databases">
        <authorList>
            <person name="Sun Q."/>
            <person name="Kim S."/>
        </authorList>
    </citation>
    <scope>NUCLEOTIDE SEQUENCE</scope>
    <source>
        <strain evidence="1">KCTC 42249</strain>
    </source>
</reference>
<dbReference type="GO" id="GO:0030246">
    <property type="term" value="F:carbohydrate binding"/>
    <property type="evidence" value="ECO:0007669"/>
    <property type="project" value="InterPro"/>
</dbReference>
<dbReference type="CDD" id="cd09269">
    <property type="entry name" value="deoxyribose_mutarotase"/>
    <property type="match status" value="1"/>
</dbReference>
<evidence type="ECO:0000313" key="2">
    <source>
        <dbReference type="Proteomes" id="UP000630142"/>
    </source>
</evidence>
<dbReference type="Pfam" id="PF14486">
    <property type="entry name" value="DUF4432"/>
    <property type="match status" value="1"/>
</dbReference>
<dbReference type="InterPro" id="IPR014718">
    <property type="entry name" value="GH-type_carb-bd"/>
</dbReference>
<dbReference type="EMBL" id="BMZQ01000001">
    <property type="protein sequence ID" value="GHD12266.1"/>
    <property type="molecule type" value="Genomic_DNA"/>
</dbReference>
<dbReference type="Proteomes" id="UP000630142">
    <property type="component" value="Unassembled WGS sequence"/>
</dbReference>
<dbReference type="AlphaFoldDB" id="A0A8J3GKJ8"/>
<evidence type="ECO:0000313" key="1">
    <source>
        <dbReference type="EMBL" id="GHD12266.1"/>
    </source>
</evidence>
<dbReference type="RefSeq" id="WP_189502934.1">
    <property type="nucleotide sequence ID" value="NZ_BMZQ01000001.1"/>
</dbReference>
<proteinExistence type="predicted"/>
<dbReference type="Gene3D" id="2.70.98.10">
    <property type="match status" value="1"/>
</dbReference>
<reference evidence="1" key="1">
    <citation type="journal article" date="2014" name="Int. J. Syst. Evol. Microbiol.">
        <title>Complete genome sequence of Corynebacterium casei LMG S-19264T (=DSM 44701T), isolated from a smear-ripened cheese.</title>
        <authorList>
            <consortium name="US DOE Joint Genome Institute (JGI-PGF)"/>
            <person name="Walter F."/>
            <person name="Albersmeier A."/>
            <person name="Kalinowski J."/>
            <person name="Ruckert C."/>
        </authorList>
    </citation>
    <scope>NUCLEOTIDE SEQUENCE</scope>
    <source>
        <strain evidence="1">KCTC 42249</strain>
    </source>
</reference>
<protein>
    <submittedName>
        <fullName evidence="1">DUF4432 domain-containing protein</fullName>
    </submittedName>
</protein>
<gene>
    <name evidence="1" type="ORF">GCM10016234_16320</name>
</gene>